<feature type="region of interest" description="Disordered" evidence="1">
    <location>
        <begin position="63"/>
        <end position="87"/>
    </location>
</feature>
<gene>
    <name evidence="2" type="ORF">MYCIT1_LOCUS18624</name>
</gene>
<dbReference type="Proteomes" id="UP001295794">
    <property type="component" value="Unassembled WGS sequence"/>
</dbReference>
<keyword evidence="3" id="KW-1185">Reference proteome</keyword>
<reference evidence="2" key="1">
    <citation type="submission" date="2023-11" db="EMBL/GenBank/DDBJ databases">
        <authorList>
            <person name="De Vega J J."/>
            <person name="De Vega J J."/>
        </authorList>
    </citation>
    <scope>NUCLEOTIDE SEQUENCE</scope>
</reference>
<feature type="non-terminal residue" evidence="2">
    <location>
        <position position="1"/>
    </location>
</feature>
<dbReference type="EMBL" id="CAVNYO010000185">
    <property type="protein sequence ID" value="CAK5272753.1"/>
    <property type="molecule type" value="Genomic_DNA"/>
</dbReference>
<name>A0AAD2K0V5_9AGAR</name>
<organism evidence="2 3">
    <name type="scientific">Mycena citricolor</name>
    <dbReference type="NCBI Taxonomy" id="2018698"/>
    <lineage>
        <taxon>Eukaryota</taxon>
        <taxon>Fungi</taxon>
        <taxon>Dikarya</taxon>
        <taxon>Basidiomycota</taxon>
        <taxon>Agaricomycotina</taxon>
        <taxon>Agaricomycetes</taxon>
        <taxon>Agaricomycetidae</taxon>
        <taxon>Agaricales</taxon>
        <taxon>Marasmiineae</taxon>
        <taxon>Mycenaceae</taxon>
        <taxon>Mycena</taxon>
    </lineage>
</organism>
<comment type="caution">
    <text evidence="2">The sequence shown here is derived from an EMBL/GenBank/DDBJ whole genome shotgun (WGS) entry which is preliminary data.</text>
</comment>
<dbReference type="AlphaFoldDB" id="A0AAD2K0V5"/>
<evidence type="ECO:0000313" key="2">
    <source>
        <dbReference type="EMBL" id="CAK5272753.1"/>
    </source>
</evidence>
<evidence type="ECO:0000256" key="1">
    <source>
        <dbReference type="SAM" id="MobiDB-lite"/>
    </source>
</evidence>
<sequence>MMPNTCSDQSIRQRSHFAPRISMLFPASIEGTLGLRSRKWRTAERSAVDASSLMRHQHLAKLSETRRTSRDRAVTSHQMIHEVHASR</sequence>
<accession>A0AAD2K0V5</accession>
<protein>
    <submittedName>
        <fullName evidence="2">Uncharacterized protein</fullName>
    </submittedName>
</protein>
<evidence type="ECO:0000313" key="3">
    <source>
        <dbReference type="Proteomes" id="UP001295794"/>
    </source>
</evidence>
<proteinExistence type="predicted"/>